<gene>
    <name evidence="7" type="ORF">ISN44_As11g033060</name>
</gene>
<accession>A0A8T1ZDP2</accession>
<dbReference type="EMBL" id="JAEFBJ010000011">
    <property type="protein sequence ID" value="KAG7557330.1"/>
    <property type="molecule type" value="Genomic_DNA"/>
</dbReference>
<name>A0A8T1ZDP2_ARASU</name>
<dbReference type="OrthoDB" id="1021412at2759"/>
<evidence type="ECO:0000256" key="3">
    <source>
        <dbReference type="ARBA" id="ARBA00022525"/>
    </source>
</evidence>
<keyword evidence="8" id="KW-1185">Reference proteome</keyword>
<feature type="chain" id="PRO_5035895164" evidence="6">
    <location>
        <begin position="27"/>
        <end position="92"/>
    </location>
</feature>
<evidence type="ECO:0000256" key="6">
    <source>
        <dbReference type="SAM" id="SignalP"/>
    </source>
</evidence>
<sequence length="92" mass="10213">MKYGVLFMVSCGVMFLILSHVEEVEAMKKFGCNTTHPFPGKCGNNGKSSCVSDMKKLPSAPKNRDIRCECSDRPSLARGMPGERVCRCQYDC</sequence>
<dbReference type="GO" id="GO:0005576">
    <property type="term" value="C:extracellular region"/>
    <property type="evidence" value="ECO:0007669"/>
    <property type="project" value="UniProtKB-SubCell"/>
</dbReference>
<evidence type="ECO:0000256" key="1">
    <source>
        <dbReference type="ARBA" id="ARBA00004613"/>
    </source>
</evidence>
<dbReference type="InterPro" id="IPR010682">
    <property type="entry name" value="SCRL"/>
</dbReference>
<proteinExistence type="inferred from homology"/>
<evidence type="ECO:0000256" key="2">
    <source>
        <dbReference type="ARBA" id="ARBA00006722"/>
    </source>
</evidence>
<comment type="caution">
    <text evidence="7">The sequence shown here is derived from an EMBL/GenBank/DDBJ whole genome shotgun (WGS) entry which is preliminary data.</text>
</comment>
<protein>
    <submittedName>
        <fullName evidence="7">Plant self-incompatibility response</fullName>
    </submittedName>
</protein>
<reference evidence="7 8" key="1">
    <citation type="submission" date="2020-12" db="EMBL/GenBank/DDBJ databases">
        <title>Concerted genomic and epigenomic changes stabilize Arabidopsis allopolyploids.</title>
        <authorList>
            <person name="Chen Z."/>
        </authorList>
    </citation>
    <scope>NUCLEOTIDE SEQUENCE [LARGE SCALE GENOMIC DNA]</scope>
    <source>
        <strain evidence="7">As9502</strain>
        <tissue evidence="7">Leaf</tissue>
    </source>
</reference>
<organism evidence="7 8">
    <name type="scientific">Arabidopsis suecica</name>
    <name type="common">Swedish thale-cress</name>
    <name type="synonym">Cardaminopsis suecica</name>
    <dbReference type="NCBI Taxonomy" id="45249"/>
    <lineage>
        <taxon>Eukaryota</taxon>
        <taxon>Viridiplantae</taxon>
        <taxon>Streptophyta</taxon>
        <taxon>Embryophyta</taxon>
        <taxon>Tracheophyta</taxon>
        <taxon>Spermatophyta</taxon>
        <taxon>Magnoliopsida</taxon>
        <taxon>eudicotyledons</taxon>
        <taxon>Gunneridae</taxon>
        <taxon>Pentapetalae</taxon>
        <taxon>rosids</taxon>
        <taxon>malvids</taxon>
        <taxon>Brassicales</taxon>
        <taxon>Brassicaceae</taxon>
        <taxon>Camelineae</taxon>
        <taxon>Arabidopsis</taxon>
    </lineage>
</organism>
<comment type="subcellular location">
    <subcellularLocation>
        <location evidence="1">Secreted</location>
    </subcellularLocation>
</comment>
<evidence type="ECO:0000256" key="5">
    <source>
        <dbReference type="ARBA" id="ARBA00023157"/>
    </source>
</evidence>
<keyword evidence="3" id="KW-0964">Secreted</keyword>
<keyword evidence="5" id="KW-1015">Disulfide bond</keyword>
<dbReference type="PANTHER" id="PTHR34450">
    <property type="entry name" value="DEFENSIN-LIKE PROTEIN 245-RELATED"/>
    <property type="match status" value="1"/>
</dbReference>
<evidence type="ECO:0000313" key="8">
    <source>
        <dbReference type="Proteomes" id="UP000694251"/>
    </source>
</evidence>
<dbReference type="PANTHER" id="PTHR34450:SF4">
    <property type="entry name" value="DEFENSIN-LIKE PROTEIN 226-RELATED"/>
    <property type="match status" value="1"/>
</dbReference>
<evidence type="ECO:0000313" key="7">
    <source>
        <dbReference type="EMBL" id="KAG7557330.1"/>
    </source>
</evidence>
<keyword evidence="4 6" id="KW-0732">Signal</keyword>
<comment type="similarity">
    <text evidence="2">Belongs to the DEFL family.</text>
</comment>
<dbReference type="Proteomes" id="UP000694251">
    <property type="component" value="Chromosome 11"/>
</dbReference>
<feature type="signal peptide" evidence="6">
    <location>
        <begin position="1"/>
        <end position="26"/>
    </location>
</feature>
<evidence type="ECO:0000256" key="4">
    <source>
        <dbReference type="ARBA" id="ARBA00022729"/>
    </source>
</evidence>
<dbReference type="GO" id="GO:0007165">
    <property type="term" value="P:signal transduction"/>
    <property type="evidence" value="ECO:0007669"/>
    <property type="project" value="InterPro"/>
</dbReference>
<dbReference type="AlphaFoldDB" id="A0A8T1ZDP2"/>
<dbReference type="Pfam" id="PF06876">
    <property type="entry name" value="SCRL"/>
    <property type="match status" value="1"/>
</dbReference>